<evidence type="ECO:0000313" key="1">
    <source>
        <dbReference type="EMBL" id="GJN63779.1"/>
    </source>
</evidence>
<organism evidence="1 2">
    <name type="scientific">Faecalibacterium gallinarum</name>
    <dbReference type="NCBI Taxonomy" id="2903556"/>
    <lineage>
        <taxon>Bacteria</taxon>
        <taxon>Bacillati</taxon>
        <taxon>Bacillota</taxon>
        <taxon>Clostridia</taxon>
        <taxon>Eubacteriales</taxon>
        <taxon>Oscillospiraceae</taxon>
        <taxon>Faecalibacterium</taxon>
    </lineage>
</organism>
<dbReference type="AlphaFoldDB" id="A0AA37MT60"/>
<dbReference type="RefSeq" id="WP_238315966.1">
    <property type="nucleotide sequence ID" value="NZ_BQKV01000018.1"/>
</dbReference>
<accession>A0AA37MT60</accession>
<dbReference type="SUPFAM" id="SSF52540">
    <property type="entry name" value="P-loop containing nucleoside triphosphate hydrolases"/>
    <property type="match status" value="1"/>
</dbReference>
<dbReference type="Gene3D" id="3.40.50.300">
    <property type="entry name" value="P-loop containing nucleotide triphosphate hydrolases"/>
    <property type="match status" value="1"/>
</dbReference>
<evidence type="ECO:0008006" key="3">
    <source>
        <dbReference type="Google" id="ProtNLM"/>
    </source>
</evidence>
<keyword evidence="2" id="KW-1185">Reference proteome</keyword>
<protein>
    <recommendedName>
        <fullName evidence="3">Cytidylate kinase-like family protein</fullName>
    </recommendedName>
</protein>
<dbReference type="Pfam" id="PF13189">
    <property type="entry name" value="Cytidylate_kin2"/>
    <property type="match status" value="1"/>
</dbReference>
<gene>
    <name evidence="1" type="ORF">JCM17207_04040</name>
</gene>
<name>A0AA37MT60_9FIRM</name>
<dbReference type="InterPro" id="IPR027417">
    <property type="entry name" value="P-loop_NTPase"/>
</dbReference>
<sequence length="204" mass="23388">MNVITISREFGSGGREVGKRLADALGYAYYDREILTALAESTEMEETYLEHILERGAAAPPYPLAFGRTFSQLPYFSHLSASLMAKQTALIKKLADQGSCVIVGRNANVILEDKKPLRIFVYAELDSRIARCKQRETENPGRTDKDYERQIKEVDRLRARNHDMLCSYRWGDMRGYDLCLNTSYLEIKKVIPSVAEYTKQWFAK</sequence>
<reference evidence="1" key="1">
    <citation type="journal article" date="2022" name="Int. J. Syst. Evol. Microbiol.">
        <title>Genome-based, phenotypic and chemotaxonomic classification of Faecalibacterium strains: proposal of three novel species Faecalibacterium duncaniae sp. nov., Faecalibacterium hattorii sp. nov. and Faecalibacterium gallinarum sp. nov. .</title>
        <authorList>
            <person name="Sakamoto M."/>
            <person name="Sakurai N."/>
            <person name="Tanno H."/>
            <person name="Iino T."/>
            <person name="Ohkuma M."/>
            <person name="Endo A."/>
        </authorList>
    </citation>
    <scope>NUCLEOTIDE SEQUENCE</scope>
    <source>
        <strain evidence="1">JCM 17207</strain>
    </source>
</reference>
<proteinExistence type="predicted"/>
<dbReference type="Proteomes" id="UP001055185">
    <property type="component" value="Unassembled WGS sequence"/>
</dbReference>
<evidence type="ECO:0000313" key="2">
    <source>
        <dbReference type="Proteomes" id="UP001055185"/>
    </source>
</evidence>
<dbReference type="EMBL" id="BQKV01000018">
    <property type="protein sequence ID" value="GJN63779.1"/>
    <property type="molecule type" value="Genomic_DNA"/>
</dbReference>
<comment type="caution">
    <text evidence="1">The sequence shown here is derived from an EMBL/GenBank/DDBJ whole genome shotgun (WGS) entry which is preliminary data.</text>
</comment>